<protein>
    <recommendedName>
        <fullName evidence="3">STAS domain-containing protein</fullName>
    </recommendedName>
</protein>
<evidence type="ECO:0008006" key="3">
    <source>
        <dbReference type="Google" id="ProtNLM"/>
    </source>
</evidence>
<accession>A0A849KEK9</accession>
<evidence type="ECO:0000313" key="1">
    <source>
        <dbReference type="EMBL" id="NNU43385.1"/>
    </source>
</evidence>
<dbReference type="EMBL" id="JABFCS010000001">
    <property type="protein sequence ID" value="NNU43385.1"/>
    <property type="molecule type" value="Genomic_DNA"/>
</dbReference>
<dbReference type="Proteomes" id="UP000552954">
    <property type="component" value="Unassembled WGS sequence"/>
</dbReference>
<reference evidence="1 2" key="2">
    <citation type="submission" date="2020-06" db="EMBL/GenBank/DDBJ databases">
        <title>Ramlibacter rhizophilus sp. nov., isolated from rhizosphere soil of national flower Mugunghwa from South Korea.</title>
        <authorList>
            <person name="Zheng-Fei Y."/>
            <person name="Huan T."/>
        </authorList>
    </citation>
    <scope>NUCLEOTIDE SEQUENCE [LARGE SCALE GENOMIC DNA]</scope>
    <source>
        <strain evidence="1 2">B156</strain>
    </source>
</reference>
<proteinExistence type="predicted"/>
<name>A0A849KEK9_9BURK</name>
<gene>
    <name evidence="1" type="ORF">HK415_09790</name>
</gene>
<reference evidence="1 2" key="1">
    <citation type="submission" date="2020-05" db="EMBL/GenBank/DDBJ databases">
        <authorList>
            <person name="Khan S.A."/>
            <person name="Jeon C.O."/>
            <person name="Chun B.H."/>
        </authorList>
    </citation>
    <scope>NUCLEOTIDE SEQUENCE [LARGE SCALE GENOMIC DNA]</scope>
    <source>
        <strain evidence="1 2">B156</strain>
    </source>
</reference>
<dbReference type="AlphaFoldDB" id="A0A849KEK9"/>
<keyword evidence="2" id="KW-1185">Reference proteome</keyword>
<sequence>MDLDVTVTHEPGRTRVLVSGDPPLAGLSSLLQVLEVDSSSWPNGEVVLDLRKLGSRFDRAEQALLREIAERRLRTKRVELLWPAA</sequence>
<dbReference type="RefSeq" id="WP_171558550.1">
    <property type="nucleotide sequence ID" value="NZ_JABFCS010000001.1"/>
</dbReference>
<evidence type="ECO:0000313" key="2">
    <source>
        <dbReference type="Proteomes" id="UP000552954"/>
    </source>
</evidence>
<organism evidence="1 2">
    <name type="scientific">Ramlibacter montanisoli</name>
    <dbReference type="NCBI Taxonomy" id="2732512"/>
    <lineage>
        <taxon>Bacteria</taxon>
        <taxon>Pseudomonadati</taxon>
        <taxon>Pseudomonadota</taxon>
        <taxon>Betaproteobacteria</taxon>
        <taxon>Burkholderiales</taxon>
        <taxon>Comamonadaceae</taxon>
        <taxon>Ramlibacter</taxon>
    </lineage>
</organism>
<comment type="caution">
    <text evidence="1">The sequence shown here is derived from an EMBL/GenBank/DDBJ whole genome shotgun (WGS) entry which is preliminary data.</text>
</comment>